<dbReference type="EMBL" id="JABTTQ020000003">
    <property type="protein sequence ID" value="KAK6160878.1"/>
    <property type="molecule type" value="Genomic_DNA"/>
</dbReference>
<feature type="compositionally biased region" description="Low complexity" evidence="10">
    <location>
        <begin position="151"/>
        <end position="168"/>
    </location>
</feature>
<reference evidence="12 13" key="1">
    <citation type="journal article" date="2021" name="Comput. Struct. Biotechnol. J.">
        <title>De novo genome assembly of the potent medicinal plant Rehmannia glutinosa using nanopore technology.</title>
        <authorList>
            <person name="Ma L."/>
            <person name="Dong C."/>
            <person name="Song C."/>
            <person name="Wang X."/>
            <person name="Zheng X."/>
            <person name="Niu Y."/>
            <person name="Chen S."/>
            <person name="Feng W."/>
        </authorList>
    </citation>
    <scope>NUCLEOTIDE SEQUENCE [LARGE SCALE GENOMIC DNA]</scope>
    <source>
        <strain evidence="12">DH-2019</strain>
    </source>
</reference>
<feature type="transmembrane region" description="Helical" evidence="11">
    <location>
        <begin position="294"/>
        <end position="316"/>
    </location>
</feature>
<dbReference type="InterPro" id="IPR045033">
    <property type="entry name" value="PILS1/3/4/5/7"/>
</dbReference>
<evidence type="ECO:0000313" key="12">
    <source>
        <dbReference type="EMBL" id="KAK6160878.1"/>
    </source>
</evidence>
<evidence type="ECO:0000313" key="13">
    <source>
        <dbReference type="Proteomes" id="UP001318860"/>
    </source>
</evidence>
<keyword evidence="13" id="KW-1185">Reference proteome</keyword>
<keyword evidence="3 11" id="KW-0812">Transmembrane</keyword>
<feature type="transmembrane region" description="Helical" evidence="11">
    <location>
        <begin position="7"/>
        <end position="29"/>
    </location>
</feature>
<evidence type="ECO:0008006" key="14">
    <source>
        <dbReference type="Google" id="ProtNLM"/>
    </source>
</evidence>
<feature type="transmembrane region" description="Helical" evidence="11">
    <location>
        <begin position="224"/>
        <end position="242"/>
    </location>
</feature>
<feature type="region of interest" description="Disordered" evidence="10">
    <location>
        <begin position="149"/>
        <end position="177"/>
    </location>
</feature>
<dbReference type="Pfam" id="PF03547">
    <property type="entry name" value="Mem_trans"/>
    <property type="match status" value="2"/>
</dbReference>
<feature type="transmembrane region" description="Helical" evidence="11">
    <location>
        <begin position="262"/>
        <end position="282"/>
    </location>
</feature>
<evidence type="ECO:0000256" key="1">
    <source>
        <dbReference type="ARBA" id="ARBA00004477"/>
    </source>
</evidence>
<evidence type="ECO:0000256" key="8">
    <source>
        <dbReference type="ARBA" id="ARBA00025100"/>
    </source>
</evidence>
<comment type="caution">
    <text evidence="12">The sequence shown here is derived from an EMBL/GenBank/DDBJ whole genome shotgun (WGS) entry which is preliminary data.</text>
</comment>
<keyword evidence="5 11" id="KW-1133">Transmembrane helix</keyword>
<keyword evidence="2" id="KW-0813">Transport</keyword>
<organism evidence="12 13">
    <name type="scientific">Rehmannia glutinosa</name>
    <name type="common">Chinese foxglove</name>
    <dbReference type="NCBI Taxonomy" id="99300"/>
    <lineage>
        <taxon>Eukaryota</taxon>
        <taxon>Viridiplantae</taxon>
        <taxon>Streptophyta</taxon>
        <taxon>Embryophyta</taxon>
        <taxon>Tracheophyta</taxon>
        <taxon>Spermatophyta</taxon>
        <taxon>Magnoliopsida</taxon>
        <taxon>eudicotyledons</taxon>
        <taxon>Gunneridae</taxon>
        <taxon>Pentapetalae</taxon>
        <taxon>asterids</taxon>
        <taxon>lamiids</taxon>
        <taxon>Lamiales</taxon>
        <taxon>Orobanchaceae</taxon>
        <taxon>Rehmannieae</taxon>
        <taxon>Rehmannia</taxon>
    </lineage>
</organism>
<evidence type="ECO:0000256" key="5">
    <source>
        <dbReference type="ARBA" id="ARBA00022989"/>
    </source>
</evidence>
<evidence type="ECO:0000256" key="10">
    <source>
        <dbReference type="SAM" id="MobiDB-lite"/>
    </source>
</evidence>
<evidence type="ECO:0000256" key="11">
    <source>
        <dbReference type="SAM" id="Phobius"/>
    </source>
</evidence>
<dbReference type="PANTHER" id="PTHR31651:SF33">
    <property type="entry name" value="PROTEIN PIN-LIKES 1"/>
    <property type="match status" value="1"/>
</dbReference>
<sequence>MGLLDLFIASSIPVLKVLLVTGLGSYLALDRVNILGDDARKHLNNITFYVFNPALVSSNLAKTITYESMVKFSWLGGHSNNESSSTSQRTYYRMLCCRESKPFRNPDVCHEYGMAYASLSMAIGAIYLWSYVYNIVRVSTRSSMEVEIVDSPVSKSSRESSSSRSGSSGTEPLLSSCDFPGAEDHENGLALPQDRFQNNPQVSVADKIKQHLEMLFKKMNLKRLFAPSTTGAIVGFIVGLVPQIRKLIIGDTAPLRVVQDTALLLGDGAIPAVTLIMGGNLLKGLKGSGIQKSIIFGILLVRYIALPLMGIGIVKGALRFGLVHDNPLYQFVLLLQFSLPPAMNIGKESLFDMSWTRTLTSELKFLGEACNEATP</sequence>
<evidence type="ECO:0000256" key="7">
    <source>
        <dbReference type="ARBA" id="ARBA00023294"/>
    </source>
</evidence>
<keyword evidence="6 11" id="KW-0472">Membrane</keyword>
<accession>A0ABR0XNX5</accession>
<name>A0ABR0XNX5_REHGL</name>
<comment type="similarity">
    <text evidence="9">Belongs to the auxin efflux carrier (TC 2.A.69.2) family.</text>
</comment>
<dbReference type="PANTHER" id="PTHR31651">
    <property type="match status" value="1"/>
</dbReference>
<keyword evidence="7" id="KW-0927">Auxin signaling pathway</keyword>
<keyword evidence="4" id="KW-0256">Endoplasmic reticulum</keyword>
<evidence type="ECO:0000256" key="9">
    <source>
        <dbReference type="ARBA" id="ARBA00025752"/>
    </source>
</evidence>
<evidence type="ECO:0000256" key="4">
    <source>
        <dbReference type="ARBA" id="ARBA00022824"/>
    </source>
</evidence>
<protein>
    <recommendedName>
        <fullName evidence="14">Auxin efflux carrier component</fullName>
    </recommendedName>
</protein>
<evidence type="ECO:0000256" key="6">
    <source>
        <dbReference type="ARBA" id="ARBA00023136"/>
    </source>
</evidence>
<comment type="subcellular location">
    <subcellularLocation>
        <location evidence="1">Endoplasmic reticulum membrane</location>
        <topology evidence="1">Multi-pass membrane protein</topology>
    </subcellularLocation>
</comment>
<dbReference type="Proteomes" id="UP001318860">
    <property type="component" value="Unassembled WGS sequence"/>
</dbReference>
<comment type="function">
    <text evidence="8">Involved in cellular auxin homeostasis by regulating auxin metabolism. Regulates intracellular auxin accumulation at the endoplasmic reticulum and thus auxin availability for nuclear auxin signaling.</text>
</comment>
<evidence type="ECO:0000256" key="3">
    <source>
        <dbReference type="ARBA" id="ARBA00022692"/>
    </source>
</evidence>
<proteinExistence type="inferred from homology"/>
<dbReference type="InterPro" id="IPR004776">
    <property type="entry name" value="Mem_transp_PIN-like"/>
</dbReference>
<evidence type="ECO:0000256" key="2">
    <source>
        <dbReference type="ARBA" id="ARBA00022448"/>
    </source>
</evidence>
<feature type="transmembrane region" description="Helical" evidence="11">
    <location>
        <begin position="114"/>
        <end position="136"/>
    </location>
</feature>
<gene>
    <name evidence="12" type="ORF">DH2020_004259</name>
</gene>